<comment type="caution">
    <text evidence="1">The sequence shown here is derived from an EMBL/GenBank/DDBJ whole genome shotgun (WGS) entry which is preliminary data.</text>
</comment>
<accession>A0AAW2TGF7</accession>
<sequence>MSRGENCRKWVRDSGHSGGVNCGAIRHGGYTKGGCCSVPFHIPWSAVALKLADQDSRAIKDKEAWVITGIIDGELGAEETTTLY</sequence>
<name>A0AAW2TGF7_SESRA</name>
<gene>
    <name evidence="1" type="ORF">Sradi_2007000</name>
</gene>
<organism evidence="1">
    <name type="scientific">Sesamum radiatum</name>
    <name type="common">Black benniseed</name>
    <dbReference type="NCBI Taxonomy" id="300843"/>
    <lineage>
        <taxon>Eukaryota</taxon>
        <taxon>Viridiplantae</taxon>
        <taxon>Streptophyta</taxon>
        <taxon>Embryophyta</taxon>
        <taxon>Tracheophyta</taxon>
        <taxon>Spermatophyta</taxon>
        <taxon>Magnoliopsida</taxon>
        <taxon>eudicotyledons</taxon>
        <taxon>Gunneridae</taxon>
        <taxon>Pentapetalae</taxon>
        <taxon>asterids</taxon>
        <taxon>lamiids</taxon>
        <taxon>Lamiales</taxon>
        <taxon>Pedaliaceae</taxon>
        <taxon>Sesamum</taxon>
    </lineage>
</organism>
<reference evidence="1" key="1">
    <citation type="submission" date="2020-06" db="EMBL/GenBank/DDBJ databases">
        <authorList>
            <person name="Li T."/>
            <person name="Hu X."/>
            <person name="Zhang T."/>
            <person name="Song X."/>
            <person name="Zhang H."/>
            <person name="Dai N."/>
            <person name="Sheng W."/>
            <person name="Hou X."/>
            <person name="Wei L."/>
        </authorList>
    </citation>
    <scope>NUCLEOTIDE SEQUENCE</scope>
    <source>
        <strain evidence="1">G02</strain>
        <tissue evidence="1">Leaf</tissue>
    </source>
</reference>
<dbReference type="AlphaFoldDB" id="A0AAW2TGF7"/>
<evidence type="ECO:0000313" key="1">
    <source>
        <dbReference type="EMBL" id="KAL0403662.1"/>
    </source>
</evidence>
<proteinExistence type="predicted"/>
<dbReference type="EMBL" id="JACGWJ010000008">
    <property type="protein sequence ID" value="KAL0403662.1"/>
    <property type="molecule type" value="Genomic_DNA"/>
</dbReference>
<reference evidence="1" key="2">
    <citation type="journal article" date="2024" name="Plant">
        <title>Genomic evolution and insights into agronomic trait innovations of Sesamum species.</title>
        <authorList>
            <person name="Miao H."/>
            <person name="Wang L."/>
            <person name="Qu L."/>
            <person name="Liu H."/>
            <person name="Sun Y."/>
            <person name="Le M."/>
            <person name="Wang Q."/>
            <person name="Wei S."/>
            <person name="Zheng Y."/>
            <person name="Lin W."/>
            <person name="Duan Y."/>
            <person name="Cao H."/>
            <person name="Xiong S."/>
            <person name="Wang X."/>
            <person name="Wei L."/>
            <person name="Li C."/>
            <person name="Ma Q."/>
            <person name="Ju M."/>
            <person name="Zhao R."/>
            <person name="Li G."/>
            <person name="Mu C."/>
            <person name="Tian Q."/>
            <person name="Mei H."/>
            <person name="Zhang T."/>
            <person name="Gao T."/>
            <person name="Zhang H."/>
        </authorList>
    </citation>
    <scope>NUCLEOTIDE SEQUENCE</scope>
    <source>
        <strain evidence="1">G02</strain>
    </source>
</reference>
<protein>
    <submittedName>
        <fullName evidence="1">Uncharacterized protein</fullName>
    </submittedName>
</protein>